<dbReference type="AlphaFoldDB" id="A0A0G2AVN4"/>
<proteinExistence type="predicted"/>
<reference evidence="2 3" key="1">
    <citation type="journal article" date="2015" name="Nature">
        <title>rRNA introns, odd ribosomes, and small enigmatic genomes across a large radiation of phyla.</title>
        <authorList>
            <person name="Brown C.T."/>
            <person name="Hug L.A."/>
            <person name="Thomas B.C."/>
            <person name="Sharon I."/>
            <person name="Castelle C.J."/>
            <person name="Singh A."/>
            <person name="Wilkins M.J."/>
            <person name="Williams K.H."/>
            <person name="Banfield J.F."/>
        </authorList>
    </citation>
    <scope>NUCLEOTIDE SEQUENCE [LARGE SCALE GENOMIC DNA]</scope>
</reference>
<comment type="caution">
    <text evidence="2">The sequence shown here is derived from an EMBL/GenBank/DDBJ whole genome shotgun (WGS) entry which is preliminary data.</text>
</comment>
<dbReference type="InterPro" id="IPR052913">
    <property type="entry name" value="Glycopeptide_resist_protein"/>
</dbReference>
<organism evidence="2 3">
    <name type="scientific">Candidatus Uhrbacteria bacterium GW2011_GWC2_53_7</name>
    <dbReference type="NCBI Taxonomy" id="1618986"/>
    <lineage>
        <taxon>Bacteria</taxon>
        <taxon>Candidatus Uhriibacteriota</taxon>
    </lineage>
</organism>
<protein>
    <submittedName>
        <fullName evidence="2">VanW family protein</fullName>
    </submittedName>
</protein>
<dbReference type="InterPro" id="IPR007391">
    <property type="entry name" value="Vancomycin_resist_VanW"/>
</dbReference>
<evidence type="ECO:0000259" key="1">
    <source>
        <dbReference type="Pfam" id="PF12229"/>
    </source>
</evidence>
<sequence length="249" mass="26989">IPAAEAVLAASPFTLAYADDDDRTFSWELKDEDLANLLVPAKSGLGLEDEALRRFFEPIEVAVNVEAQDARFTANGSRAETFIPSRAGRQVDTKANAEMLEQAVLSLQSEPAQLVVSVTKPGVALEEANDLGIKERLGTGVSSYAGSPPNRIKNIRNGVRLLNGLLIPPGETFSLLNALAPFTTENGYLPELVIKGDKIIPEIGGGLCQIGSTTFRAVMNAGLEVTERRNHSLVVTYYNDPRLLYLCRF</sequence>
<gene>
    <name evidence="2" type="ORF">UY82_C0006G0009</name>
</gene>
<dbReference type="PANTHER" id="PTHR35788:SF1">
    <property type="entry name" value="EXPORTED PROTEIN"/>
    <property type="match status" value="1"/>
</dbReference>
<dbReference type="InterPro" id="IPR022029">
    <property type="entry name" value="YoaR-like_PG-bd"/>
</dbReference>
<feature type="non-terminal residue" evidence="2">
    <location>
        <position position="1"/>
    </location>
</feature>
<feature type="domain" description="YoaR-like putative peptidoglycan binding" evidence="1">
    <location>
        <begin position="47"/>
        <end position="110"/>
    </location>
</feature>
<name>A0A0G2AVN4_9BACT</name>
<dbReference type="PANTHER" id="PTHR35788">
    <property type="entry name" value="EXPORTED PROTEIN-RELATED"/>
    <property type="match status" value="1"/>
</dbReference>
<dbReference type="EMBL" id="LCRN01000006">
    <property type="protein sequence ID" value="KKW36969.1"/>
    <property type="molecule type" value="Genomic_DNA"/>
</dbReference>
<evidence type="ECO:0000313" key="3">
    <source>
        <dbReference type="Proteomes" id="UP000033865"/>
    </source>
</evidence>
<accession>A0A0G2AVN4</accession>
<dbReference type="Proteomes" id="UP000033865">
    <property type="component" value="Unassembled WGS sequence"/>
</dbReference>
<dbReference type="Pfam" id="PF04294">
    <property type="entry name" value="VanW"/>
    <property type="match status" value="1"/>
</dbReference>
<dbReference type="Pfam" id="PF12229">
    <property type="entry name" value="PG_binding_4"/>
    <property type="match status" value="1"/>
</dbReference>
<evidence type="ECO:0000313" key="2">
    <source>
        <dbReference type="EMBL" id="KKW36969.1"/>
    </source>
</evidence>